<evidence type="ECO:0000259" key="2">
    <source>
        <dbReference type="Pfam" id="PF14341"/>
    </source>
</evidence>
<dbReference type="RefSeq" id="WP_143004436.1">
    <property type="nucleotide sequence ID" value="NZ_FNIV01000013.1"/>
</dbReference>
<dbReference type="InterPro" id="IPR025746">
    <property type="entry name" value="PilX_N_dom"/>
</dbReference>
<feature type="domain" description="Type 4 fimbrial biogenesis protein PilX N-terminal" evidence="2">
    <location>
        <begin position="12"/>
        <end position="59"/>
    </location>
</feature>
<feature type="transmembrane region" description="Helical" evidence="1">
    <location>
        <begin position="12"/>
        <end position="33"/>
    </location>
</feature>
<dbReference type="Pfam" id="PF14341">
    <property type="entry name" value="PilX_N"/>
    <property type="match status" value="1"/>
</dbReference>
<keyword evidence="4" id="KW-1185">Reference proteome</keyword>
<keyword evidence="1" id="KW-0812">Transmembrane</keyword>
<evidence type="ECO:0000313" key="3">
    <source>
        <dbReference type="EMBL" id="SDO82914.1"/>
    </source>
</evidence>
<dbReference type="EMBL" id="FNIV01000013">
    <property type="protein sequence ID" value="SDO82914.1"/>
    <property type="molecule type" value="Genomic_DNA"/>
</dbReference>
<proteinExistence type="predicted"/>
<name>A0A1H0MRF6_9GAMM</name>
<protein>
    <submittedName>
        <fullName evidence="3">Tfp pilus assembly protein PilX</fullName>
    </submittedName>
</protein>
<evidence type="ECO:0000256" key="1">
    <source>
        <dbReference type="SAM" id="Phobius"/>
    </source>
</evidence>
<keyword evidence="1" id="KW-1133">Transmembrane helix</keyword>
<dbReference type="Proteomes" id="UP000199075">
    <property type="component" value="Unassembled WGS sequence"/>
</dbReference>
<evidence type="ECO:0000313" key="4">
    <source>
        <dbReference type="Proteomes" id="UP000199075"/>
    </source>
</evidence>
<keyword evidence="1" id="KW-0472">Membrane</keyword>
<reference evidence="4" key="1">
    <citation type="submission" date="2016-10" db="EMBL/GenBank/DDBJ databases">
        <authorList>
            <person name="Varghese N."/>
            <person name="Submissions S."/>
        </authorList>
    </citation>
    <scope>NUCLEOTIDE SEQUENCE [LARGE SCALE GENOMIC DNA]</scope>
    <source>
        <strain evidence="4">CGMCC 1.6444</strain>
    </source>
</reference>
<dbReference type="OrthoDB" id="6174658at2"/>
<sequence length="719" mass="76418">MRHGTVKKRETGAALIVSLVLIVMALVLSVSSMQSSRLEETMAGNQRAAERAARAAEYGAARVVDIIQSKTFADPSSTTLEDEIFCGTAVSSPCVNAGLNQVEEGVYYKVSVKGNQVYSTFLESEGIVLPAGEDISGLNEAEIEALVVAKRYVDFSLKLEGLGELAAFNPVCTASYRATSQASGIDGEEVIEVDGDHQQTYQPAISTISLEEANEVVEGVLVSAGNGSISLDASGTYVDHDDVIFVDDALGGRYHARESVVSIEGADISDNFYVDGDDVEIDYGRCLKANGKPINNPMCSYRGGVSAYAGAKIFERPDAFHKFIASVMRDPSVNFTTFADQNLVFDQVHDFEFDDDDGVGDVEIGINVITNDLHRMLAVVAEEGSSGNDVIVPAAFDSNPSSQVPYDYDSDADGVDDSVVNKTVLLGGILFDGGAGDDDVNEVTFNSAVGFVFDEGAIVATGNTDYVFAKYPYPPSSTASTFLSDFNVTGAADTTPVKLYSEYFPTSQTLFFADGSSPDGVFISECATASCQAAHFYLDDTVTNIAFQDSEIDLDGDGNTDDNGNGSSSDIIGVKRNCLGCSASLPPHALTSDGDDGAYSGKGGILIVDGHARFPGNPSFKGIIITLGDYSIGGGGGDNFYGASIAFPYFYNHEQDAFQCQIINAENNGSGNHDTIHASEAINVALSLLSEEAMENWIVGNNSELYSYVLDGWRERLVQ</sequence>
<gene>
    <name evidence="3" type="ORF">SAMN04487957_11315</name>
</gene>
<accession>A0A1H0MRF6</accession>
<dbReference type="AlphaFoldDB" id="A0A1H0MRF6"/>
<organism evidence="3 4">
    <name type="scientific">Halomonas shengliensis</name>
    <dbReference type="NCBI Taxonomy" id="419597"/>
    <lineage>
        <taxon>Bacteria</taxon>
        <taxon>Pseudomonadati</taxon>
        <taxon>Pseudomonadota</taxon>
        <taxon>Gammaproteobacteria</taxon>
        <taxon>Oceanospirillales</taxon>
        <taxon>Halomonadaceae</taxon>
        <taxon>Halomonas</taxon>
    </lineage>
</organism>